<proteinExistence type="predicted"/>
<keyword evidence="3" id="KW-1185">Reference proteome</keyword>
<evidence type="ECO:0000313" key="2">
    <source>
        <dbReference type="EMBL" id="TVY04219.1"/>
    </source>
</evidence>
<dbReference type="PANTHER" id="PTHR40469">
    <property type="entry name" value="SECRETED GLYCOSYL HYDROLASE"/>
    <property type="match status" value="1"/>
</dbReference>
<dbReference type="PANTHER" id="PTHR40469:SF2">
    <property type="entry name" value="GALACTOSE-BINDING DOMAIN-LIKE SUPERFAMILY PROTEIN"/>
    <property type="match status" value="1"/>
</dbReference>
<protein>
    <submittedName>
        <fullName evidence="2">ThuA domain-containing protein</fullName>
    </submittedName>
</protein>
<gene>
    <name evidence="2" type="ORF">FPZ45_01060</name>
</gene>
<dbReference type="Gene3D" id="3.40.50.880">
    <property type="match status" value="1"/>
</dbReference>
<dbReference type="AlphaFoldDB" id="A0A559JWG1"/>
<dbReference type="OrthoDB" id="189183at2"/>
<sequence length="244" mass="27789">MQDLQLNKERVLLSNQPLKVLLISGNENHKWHNWEENTPLIQEALQAEGDIAVTLSLDIEVLAGDLAEFDVLALNYCNWHDPTELSEQAKANVIAFGEQGKGIVILHFANGAFHFSLPEAGASDWPEYHRIVPRAWNHHGESAHDDYGTFTVRMLDESHPITQGIAPFETQDELYFNQEGDVEIHPLYAAVSNITNKEEPLAWTSGYRNSRVYQTLLGHDRHAYTASEVRETLRRAVRWVARRL</sequence>
<name>A0A559JWG1_9BACL</name>
<reference evidence="2 3" key="1">
    <citation type="submission" date="2019-07" db="EMBL/GenBank/DDBJ databases">
        <authorList>
            <person name="Kim J."/>
        </authorList>
    </citation>
    <scope>NUCLEOTIDE SEQUENCE [LARGE SCALE GENOMIC DNA]</scope>
    <source>
        <strain evidence="2 3">G13</strain>
    </source>
</reference>
<comment type="caution">
    <text evidence="2">The sequence shown here is derived from an EMBL/GenBank/DDBJ whole genome shotgun (WGS) entry which is preliminary data.</text>
</comment>
<evidence type="ECO:0000313" key="3">
    <source>
        <dbReference type="Proteomes" id="UP000316330"/>
    </source>
</evidence>
<accession>A0A559JWG1</accession>
<dbReference type="EMBL" id="VNJJ01000001">
    <property type="protein sequence ID" value="TVY04219.1"/>
    <property type="molecule type" value="Genomic_DNA"/>
</dbReference>
<dbReference type="Pfam" id="PF06283">
    <property type="entry name" value="ThuA"/>
    <property type="match status" value="1"/>
</dbReference>
<dbReference type="InterPro" id="IPR029010">
    <property type="entry name" value="ThuA-like"/>
</dbReference>
<evidence type="ECO:0000259" key="1">
    <source>
        <dbReference type="Pfam" id="PF06283"/>
    </source>
</evidence>
<feature type="domain" description="ThuA-like" evidence="1">
    <location>
        <begin position="19"/>
        <end position="240"/>
    </location>
</feature>
<dbReference type="SUPFAM" id="SSF52317">
    <property type="entry name" value="Class I glutamine amidotransferase-like"/>
    <property type="match status" value="1"/>
</dbReference>
<dbReference type="Proteomes" id="UP000316330">
    <property type="component" value="Unassembled WGS sequence"/>
</dbReference>
<organism evidence="2 3">
    <name type="scientific">Cohnella terricola</name>
    <dbReference type="NCBI Taxonomy" id="1289167"/>
    <lineage>
        <taxon>Bacteria</taxon>
        <taxon>Bacillati</taxon>
        <taxon>Bacillota</taxon>
        <taxon>Bacilli</taxon>
        <taxon>Bacillales</taxon>
        <taxon>Paenibacillaceae</taxon>
        <taxon>Cohnella</taxon>
    </lineage>
</organism>
<dbReference type="InterPro" id="IPR029062">
    <property type="entry name" value="Class_I_gatase-like"/>
</dbReference>